<dbReference type="EMBL" id="JAAALK010000288">
    <property type="protein sequence ID" value="KAG8055664.1"/>
    <property type="molecule type" value="Genomic_DNA"/>
</dbReference>
<dbReference type="Proteomes" id="UP000729402">
    <property type="component" value="Unassembled WGS sequence"/>
</dbReference>
<evidence type="ECO:0000313" key="2">
    <source>
        <dbReference type="EMBL" id="KAG8055664.1"/>
    </source>
</evidence>
<reference evidence="2" key="1">
    <citation type="journal article" date="2021" name="bioRxiv">
        <title>Whole Genome Assembly and Annotation of Northern Wild Rice, Zizania palustris L., Supports a Whole Genome Duplication in the Zizania Genus.</title>
        <authorList>
            <person name="Haas M."/>
            <person name="Kono T."/>
            <person name="Macchietto M."/>
            <person name="Millas R."/>
            <person name="McGilp L."/>
            <person name="Shao M."/>
            <person name="Duquette J."/>
            <person name="Hirsch C.N."/>
            <person name="Kimball J."/>
        </authorList>
    </citation>
    <scope>NUCLEOTIDE SEQUENCE</scope>
    <source>
        <tissue evidence="2">Fresh leaf tissue</tissue>
    </source>
</reference>
<evidence type="ECO:0000256" key="1">
    <source>
        <dbReference type="SAM" id="MobiDB-lite"/>
    </source>
</evidence>
<name>A0A8J5RXU2_ZIZPA</name>
<comment type="caution">
    <text evidence="2">The sequence shown here is derived from an EMBL/GenBank/DDBJ whole genome shotgun (WGS) entry which is preliminary data.</text>
</comment>
<evidence type="ECO:0000313" key="3">
    <source>
        <dbReference type="Proteomes" id="UP000729402"/>
    </source>
</evidence>
<reference evidence="2" key="2">
    <citation type="submission" date="2021-02" db="EMBL/GenBank/DDBJ databases">
        <authorList>
            <person name="Kimball J.A."/>
            <person name="Haas M.W."/>
            <person name="Macchietto M."/>
            <person name="Kono T."/>
            <person name="Duquette J."/>
            <person name="Shao M."/>
        </authorList>
    </citation>
    <scope>NUCLEOTIDE SEQUENCE</scope>
    <source>
        <tissue evidence="2">Fresh leaf tissue</tissue>
    </source>
</reference>
<gene>
    <name evidence="2" type="ORF">GUJ93_ZPchr0001g32471</name>
</gene>
<keyword evidence="3" id="KW-1185">Reference proteome</keyword>
<sequence>MASNGRRKKLRTHGRGKAARRAAGISVTATTNFLRTDVESDKAPRAAATTVLSRASCPQLSLSLPRQLRASLMPLVRACSHARRE</sequence>
<feature type="region of interest" description="Disordered" evidence="1">
    <location>
        <begin position="1"/>
        <end position="22"/>
    </location>
</feature>
<accession>A0A8J5RXU2</accession>
<feature type="compositionally biased region" description="Basic residues" evidence="1">
    <location>
        <begin position="1"/>
        <end position="20"/>
    </location>
</feature>
<organism evidence="2 3">
    <name type="scientific">Zizania palustris</name>
    <name type="common">Northern wild rice</name>
    <dbReference type="NCBI Taxonomy" id="103762"/>
    <lineage>
        <taxon>Eukaryota</taxon>
        <taxon>Viridiplantae</taxon>
        <taxon>Streptophyta</taxon>
        <taxon>Embryophyta</taxon>
        <taxon>Tracheophyta</taxon>
        <taxon>Spermatophyta</taxon>
        <taxon>Magnoliopsida</taxon>
        <taxon>Liliopsida</taxon>
        <taxon>Poales</taxon>
        <taxon>Poaceae</taxon>
        <taxon>BOP clade</taxon>
        <taxon>Oryzoideae</taxon>
        <taxon>Oryzeae</taxon>
        <taxon>Zizaniinae</taxon>
        <taxon>Zizania</taxon>
    </lineage>
</organism>
<dbReference type="AlphaFoldDB" id="A0A8J5RXU2"/>
<protein>
    <submittedName>
        <fullName evidence="2">Uncharacterized protein</fullName>
    </submittedName>
</protein>
<proteinExistence type="predicted"/>